<proteinExistence type="predicted"/>
<dbReference type="InterPro" id="IPR011335">
    <property type="entry name" value="Restrct_endonuc-II-like"/>
</dbReference>
<feature type="coiled-coil region" evidence="1">
    <location>
        <begin position="658"/>
        <end position="714"/>
    </location>
</feature>
<evidence type="ECO:0000256" key="1">
    <source>
        <dbReference type="SAM" id="Coils"/>
    </source>
</evidence>
<gene>
    <name evidence="3" type="ORF">AVCANL283_02430</name>
</gene>
<protein>
    <submittedName>
        <fullName evidence="3">PD-(D/E)XK nuclease family protein</fullName>
    </submittedName>
</protein>
<feature type="domain" description="PD-(D/E)XK endonuclease-like" evidence="2">
    <location>
        <begin position="528"/>
        <end position="678"/>
    </location>
</feature>
<dbReference type="SUPFAM" id="SSF52540">
    <property type="entry name" value="P-loop containing nucleoside triphosphate hydrolases"/>
    <property type="match status" value="1"/>
</dbReference>
<accession>A0ABS7WRG5</accession>
<comment type="caution">
    <text evidence="3">The sequence shown here is derived from an EMBL/GenBank/DDBJ whole genome shotgun (WGS) entry which is preliminary data.</text>
</comment>
<sequence>MYKKELLIFSNLRQIKEYIKNLKTEGFFANTISIQEFLNDYALCDKKRASQIEQIIAMNKACAKTKNYNKLNFSSDFLSFLKNKEYLFSFFSELATQKVSIDDLRNNDIYSFFDEYLDILEECLKHYKDELNKLNLVDEITLTRLLPNHFLLKQYSKISFLLNGFIKKYELEFFQDLSKLLEVKIIINISNYNKNILTKSFNIDFEENFSYTLSFDKTWQIEQKQAIKYNNTLKTFSFSSALYQYIYALHLVSKHYDSNKNIAIILPDEKQAMPLKALDIYNYLNIASGLHSNEIAQKIDAIMNDCEYELSKSKIQEKLLKTKKKSLNFNDLNELKEQILSLSKDDEIKEILKNRMNDILLLNNEFKLSASEIINLLDINNIKISHKNGGDVSVLGLLESRGLELDVAIVLDFNDDLIPQRSINEMFLNNTVRTKAGLISYQDRENLQRHYYKELFNAKEVFVLYIENEEKSPARMLKDYKLIEEKVNAKDLISSFLNAKNGNIKANDELLQIDENEIKNHNFFENELSFSRLNTYLNSPYEYYLKYIKKLNEPRSLENNDKASIGQLVHSFFENADFTNLKKDFSDKLKDLLSPIDFALIYNNLDEIKAYIQAKSSNAKCEEKIYSKIANINAYGIIDRLSDESIIDYKTTQKPSSNKNHEKQLAFYTLLLDNFELNNTLIYLKDIKQSIYECKNIKKLADEIIQNINDIKEQGFILNKAENSYGYYHLIINKKDAK</sequence>
<dbReference type="EMBL" id="JACGBB010000003">
    <property type="protein sequence ID" value="MBZ7986976.1"/>
    <property type="molecule type" value="Genomic_DNA"/>
</dbReference>
<evidence type="ECO:0000313" key="3">
    <source>
        <dbReference type="EMBL" id="MBZ7986976.1"/>
    </source>
</evidence>
<name>A0ABS7WRG5_9BACT</name>
<reference evidence="3 4" key="1">
    <citation type="submission" date="2020-07" db="EMBL/GenBank/DDBJ databases">
        <title>Transfer of Campylobacter canadensis to the novel genus Avispirillum gen. nov., that also includes two novel species recovered from migratory waterfowl: Avispirillum anseris sp. nov. and Avispirillum brantae sp. nov.</title>
        <authorList>
            <person name="Miller W.G."/>
            <person name="Chapman M.H."/>
            <person name="Yee E."/>
            <person name="Inglis G.D."/>
        </authorList>
    </citation>
    <scope>NUCLEOTIDE SEQUENCE [LARGE SCALE GENOMIC DNA]</scope>
    <source>
        <strain evidence="3 4">L283</strain>
    </source>
</reference>
<evidence type="ECO:0000259" key="2">
    <source>
        <dbReference type="Pfam" id="PF12705"/>
    </source>
</evidence>
<dbReference type="SUPFAM" id="SSF52980">
    <property type="entry name" value="Restriction endonuclease-like"/>
    <property type="match status" value="1"/>
</dbReference>
<dbReference type="RefSeq" id="WP_224325193.1">
    <property type="nucleotide sequence ID" value="NZ_JACGBB010000003.1"/>
</dbReference>
<dbReference type="Pfam" id="PF12705">
    <property type="entry name" value="PDDEXK_1"/>
    <property type="match status" value="1"/>
</dbReference>
<dbReference type="InterPro" id="IPR027417">
    <property type="entry name" value="P-loop_NTPase"/>
</dbReference>
<organism evidence="3 4">
    <name type="scientific">Campylobacter canadensis</name>
    <dbReference type="NCBI Taxonomy" id="449520"/>
    <lineage>
        <taxon>Bacteria</taxon>
        <taxon>Pseudomonadati</taxon>
        <taxon>Campylobacterota</taxon>
        <taxon>Epsilonproteobacteria</taxon>
        <taxon>Campylobacterales</taxon>
        <taxon>Campylobacteraceae</taxon>
        <taxon>Campylobacter</taxon>
    </lineage>
</organism>
<evidence type="ECO:0000313" key="4">
    <source>
        <dbReference type="Proteomes" id="UP000786183"/>
    </source>
</evidence>
<dbReference type="InterPro" id="IPR038726">
    <property type="entry name" value="PDDEXK_AddAB-type"/>
</dbReference>
<keyword evidence="1" id="KW-0175">Coiled coil</keyword>
<dbReference type="InterPro" id="IPR011604">
    <property type="entry name" value="PDDEXK-like_dom_sf"/>
</dbReference>
<dbReference type="Gene3D" id="3.90.320.10">
    <property type="match status" value="1"/>
</dbReference>
<keyword evidence="4" id="KW-1185">Reference proteome</keyword>
<dbReference type="Proteomes" id="UP000786183">
    <property type="component" value="Unassembled WGS sequence"/>
</dbReference>